<name>A0A5C6JTH0_9ACTN</name>
<keyword evidence="2" id="KW-0812">Transmembrane</keyword>
<evidence type="ECO:0000259" key="3">
    <source>
        <dbReference type="SMART" id="SM00331"/>
    </source>
</evidence>
<dbReference type="Pfam" id="PF07228">
    <property type="entry name" value="SpoIIE"/>
    <property type="match status" value="1"/>
</dbReference>
<dbReference type="SMART" id="SM00331">
    <property type="entry name" value="PP2C_SIG"/>
    <property type="match status" value="1"/>
</dbReference>
<feature type="domain" description="PPM-type phosphatase" evidence="3">
    <location>
        <begin position="142"/>
        <end position="370"/>
    </location>
</feature>
<evidence type="ECO:0000256" key="1">
    <source>
        <dbReference type="ARBA" id="ARBA00022801"/>
    </source>
</evidence>
<proteinExistence type="predicted"/>
<feature type="transmembrane region" description="Helical" evidence="2">
    <location>
        <begin position="90"/>
        <end position="109"/>
    </location>
</feature>
<dbReference type="InterPro" id="IPR001932">
    <property type="entry name" value="PPM-type_phosphatase-like_dom"/>
</dbReference>
<keyword evidence="5" id="KW-1185">Reference proteome</keyword>
<evidence type="ECO:0000313" key="4">
    <source>
        <dbReference type="EMBL" id="TWV44827.1"/>
    </source>
</evidence>
<comment type="caution">
    <text evidence="4">The sequence shown here is derived from an EMBL/GenBank/DDBJ whole genome shotgun (WGS) entry which is preliminary data.</text>
</comment>
<dbReference type="InterPro" id="IPR036457">
    <property type="entry name" value="PPM-type-like_dom_sf"/>
</dbReference>
<dbReference type="InterPro" id="IPR052016">
    <property type="entry name" value="Bact_Sigma-Reg"/>
</dbReference>
<dbReference type="EMBL" id="VOGW01000099">
    <property type="protein sequence ID" value="TWV44827.1"/>
    <property type="molecule type" value="Genomic_DNA"/>
</dbReference>
<keyword evidence="1" id="KW-0378">Hydrolase</keyword>
<dbReference type="AlphaFoldDB" id="A0A5C6JTH0"/>
<dbReference type="SUPFAM" id="SSF81606">
    <property type="entry name" value="PP2C-like"/>
    <property type="match status" value="1"/>
</dbReference>
<evidence type="ECO:0000256" key="2">
    <source>
        <dbReference type="SAM" id="Phobius"/>
    </source>
</evidence>
<accession>A0A5C6JTH0</accession>
<dbReference type="PANTHER" id="PTHR43156">
    <property type="entry name" value="STAGE II SPORULATION PROTEIN E-RELATED"/>
    <property type="match status" value="1"/>
</dbReference>
<feature type="transmembrane region" description="Helical" evidence="2">
    <location>
        <begin position="20"/>
        <end position="37"/>
    </location>
</feature>
<reference evidence="4" key="1">
    <citation type="journal article" date="2019" name="Microbiol. Resour. Announc.">
        <title>Draft Genomic Sequences of Streptomyces misionensis and Streptomyces albidoflavus, bacteria applied for phytopathogen biocontrol.</title>
        <authorList>
            <person name="Pylro V."/>
            <person name="Dias A."/>
            <person name="Andreote F."/>
            <person name="Varani A."/>
            <person name="Andreote C."/>
            <person name="Bernardo E."/>
            <person name="Martins T."/>
        </authorList>
    </citation>
    <scope>NUCLEOTIDE SEQUENCE [LARGE SCALE GENOMIC DNA]</scope>
    <source>
        <strain evidence="4">66</strain>
    </source>
</reference>
<gene>
    <name evidence="4" type="ORF">FRZ03_16760</name>
</gene>
<sequence length="409" mass="44380">MNRMTYQRHRPRRICGQGYAWLLPSLLLAGIVLLDFNTGAEYRFVSWTVLVPGIAAAICGVRTTACFCVVSLVAYVLVDHAWPDQYRAGFADFVLVALGGALATVVSAMRVRQERHALRMEDVAAATVRAVLRPLPERWAGLEQAGAYFPADVEAQVGGDFYDIQPGPYGTRVLVGDVQGKGTGAVEAAAALLGGFREAGYYEKDLETVAERLEIRMLRLRIHTTAIGRRDGDRFATAVLVAFSRDAPDTVEIVNFGHEAPLAVGPRGVRELSCGEGLPVGLCDLVGGLPPVHQVPLAEDETLLLYTDGVTEARDGHGVFYDLVGDVAEAIIADPRCAEPERLVRRVHEGVRRHSRGVLADDTTIFAVRRLPVGDEGPRTAVFPGWDSGRWLPDRVWAGDDPERGSSAS</sequence>
<keyword evidence="2" id="KW-1133">Transmembrane helix</keyword>
<keyword evidence="2" id="KW-0472">Membrane</keyword>
<evidence type="ECO:0000313" key="5">
    <source>
        <dbReference type="Proteomes" id="UP000320481"/>
    </source>
</evidence>
<dbReference type="Proteomes" id="UP000320481">
    <property type="component" value="Unassembled WGS sequence"/>
</dbReference>
<feature type="transmembrane region" description="Helical" evidence="2">
    <location>
        <begin position="49"/>
        <end position="78"/>
    </location>
</feature>
<dbReference type="GO" id="GO:0016791">
    <property type="term" value="F:phosphatase activity"/>
    <property type="evidence" value="ECO:0007669"/>
    <property type="project" value="TreeGrafter"/>
</dbReference>
<dbReference type="Gene3D" id="3.60.40.10">
    <property type="entry name" value="PPM-type phosphatase domain"/>
    <property type="match status" value="1"/>
</dbReference>
<dbReference type="PANTHER" id="PTHR43156:SF2">
    <property type="entry name" value="STAGE II SPORULATION PROTEIN E"/>
    <property type="match status" value="1"/>
</dbReference>
<protein>
    <submittedName>
        <fullName evidence="4">Serine/threonine-protein phosphatase</fullName>
    </submittedName>
</protein>
<organism evidence="4 5">
    <name type="scientific">Streptomyces misionensis</name>
    <dbReference type="NCBI Taxonomy" id="67331"/>
    <lineage>
        <taxon>Bacteria</taxon>
        <taxon>Bacillati</taxon>
        <taxon>Actinomycetota</taxon>
        <taxon>Actinomycetes</taxon>
        <taxon>Kitasatosporales</taxon>
        <taxon>Streptomycetaceae</taxon>
        <taxon>Streptomyces</taxon>
    </lineage>
</organism>